<organism evidence="5 6">
    <name type="scientific">Chlorella sorokiniana</name>
    <name type="common">Freshwater green alga</name>
    <dbReference type="NCBI Taxonomy" id="3076"/>
    <lineage>
        <taxon>Eukaryota</taxon>
        <taxon>Viridiplantae</taxon>
        <taxon>Chlorophyta</taxon>
        <taxon>core chlorophytes</taxon>
        <taxon>Trebouxiophyceae</taxon>
        <taxon>Chlorellales</taxon>
        <taxon>Chlorellaceae</taxon>
        <taxon>Chlorella clade</taxon>
        <taxon>Chlorella</taxon>
    </lineage>
</organism>
<keyword evidence="6" id="KW-1185">Reference proteome</keyword>
<sequence length="597" mass="64449">MRKSSSAAFSTGGGAHGLTIHTSAPVLIVAGDAEAHSLPALAQQLWRAAWPSGGTGGGGVKRSASTASLTGRRQATRAGRSLLLMALLMVGLLSFYELHVRGGLELALLRARVGMGGAPAPPPRGLDFPVQSCCIGEQCVRNSKGRHAVVTHVRSQREVTQLQQLEASMWRSNPGVDLAVMLVRGELGAGATQRVMGMNVTVFYVEPPREVLGGDSRPAASANWLKLRAFGLTQYDAVLLVDSNAYIGGDISPLFNLPTDFAAGWDQARWLGGKDSAALHAVSGGALFLRPCATTEAHMLSILRRQGQPPRLPRALALGGGGEQLRHSRNGGSRGGSNAEAQDAGLAGPEHEFLAWYFRLSASTLPFDVYVISMDGAADRLASFQRSYEASDLSAKNVVRFPAVNGSALDAGRLVTPKALEEMQKAAESGYRTKHYQLTHGSLGCYMSHLQLYQHILRSGAQYAFVFEDDALLQPHVLAELVEAKPFPEDWDILMLGHYCHDCPLVAAAPRYRAARAFFGTHGYVVHRRGLQKIFAYPHLYPIEKQIDALLGDMSSAGLLNIYALADPLVEQNEDFKTTIQVPVKRRIGVNPYARER</sequence>
<dbReference type="InterPro" id="IPR002654">
    <property type="entry name" value="Glyco_trans_25"/>
</dbReference>
<gene>
    <name evidence="5" type="ORF">C2E21_3749</name>
</gene>
<dbReference type="Pfam" id="PF01755">
    <property type="entry name" value="Glyco_transf_25"/>
    <property type="match status" value="1"/>
</dbReference>
<dbReference type="AlphaFoldDB" id="A0A2P6TV65"/>
<dbReference type="Gene3D" id="3.90.550.10">
    <property type="entry name" value="Spore Coat Polysaccharide Biosynthesis Protein SpsA, Chain A"/>
    <property type="match status" value="1"/>
</dbReference>
<evidence type="ECO:0000313" key="5">
    <source>
        <dbReference type="EMBL" id="PRW57962.1"/>
    </source>
</evidence>
<dbReference type="EMBL" id="LHPG02000006">
    <property type="protein sequence ID" value="PRW57962.1"/>
    <property type="molecule type" value="Genomic_DNA"/>
</dbReference>
<keyword evidence="3" id="KW-1133">Transmembrane helix</keyword>
<feature type="region of interest" description="Disordered" evidence="2">
    <location>
        <begin position="53"/>
        <end position="72"/>
    </location>
</feature>
<reference evidence="5 6" key="1">
    <citation type="journal article" date="2018" name="Plant J.">
        <title>Genome sequences of Chlorella sorokiniana UTEX 1602 and Micractinium conductrix SAG 241.80: implications to maltose excretion by a green alga.</title>
        <authorList>
            <person name="Arriola M.B."/>
            <person name="Velmurugan N."/>
            <person name="Zhang Y."/>
            <person name="Plunkett M.H."/>
            <person name="Hondzo H."/>
            <person name="Barney B.M."/>
        </authorList>
    </citation>
    <scope>NUCLEOTIDE SEQUENCE [LARGE SCALE GENOMIC DNA]</scope>
    <source>
        <strain evidence="6">UTEX 1602</strain>
    </source>
</reference>
<feature type="region of interest" description="Disordered" evidence="2">
    <location>
        <begin position="316"/>
        <end position="344"/>
    </location>
</feature>
<feature type="transmembrane region" description="Helical" evidence="3">
    <location>
        <begin position="82"/>
        <end position="100"/>
    </location>
</feature>
<protein>
    <submittedName>
        <fullName evidence="5">Glycosyl transferase</fullName>
    </submittedName>
</protein>
<dbReference type="CDD" id="cd06532">
    <property type="entry name" value="Glyco_transf_25"/>
    <property type="match status" value="1"/>
</dbReference>
<dbReference type="InterPro" id="IPR029044">
    <property type="entry name" value="Nucleotide-diphossugar_trans"/>
</dbReference>
<comment type="caution">
    <text evidence="5">The sequence shown here is derived from an EMBL/GenBank/DDBJ whole genome shotgun (WGS) entry which is preliminary data.</text>
</comment>
<evidence type="ECO:0000256" key="1">
    <source>
        <dbReference type="ARBA" id="ARBA00006721"/>
    </source>
</evidence>
<evidence type="ECO:0000259" key="4">
    <source>
        <dbReference type="Pfam" id="PF01755"/>
    </source>
</evidence>
<dbReference type="OrthoDB" id="510021at2759"/>
<feature type="compositionally biased region" description="Polar residues" evidence="2">
    <location>
        <begin position="63"/>
        <end position="72"/>
    </location>
</feature>
<proteinExistence type="inferred from homology"/>
<dbReference type="Proteomes" id="UP000239899">
    <property type="component" value="Unassembled WGS sequence"/>
</dbReference>
<dbReference type="SUPFAM" id="SSF53448">
    <property type="entry name" value="Nucleotide-diphospho-sugar transferases"/>
    <property type="match status" value="1"/>
</dbReference>
<feature type="domain" description="Glycosyl transferase family 25" evidence="4">
    <location>
        <begin position="369"/>
        <end position="538"/>
    </location>
</feature>
<keyword evidence="5" id="KW-0808">Transferase</keyword>
<keyword evidence="3" id="KW-0472">Membrane</keyword>
<evidence type="ECO:0000256" key="3">
    <source>
        <dbReference type="SAM" id="Phobius"/>
    </source>
</evidence>
<comment type="similarity">
    <text evidence="1">Belongs to the glycosyltransferase 25 family.</text>
</comment>
<name>A0A2P6TV65_CHLSO</name>
<evidence type="ECO:0000313" key="6">
    <source>
        <dbReference type="Proteomes" id="UP000239899"/>
    </source>
</evidence>
<keyword evidence="3" id="KW-0812">Transmembrane</keyword>
<dbReference type="GO" id="GO:0016740">
    <property type="term" value="F:transferase activity"/>
    <property type="evidence" value="ECO:0007669"/>
    <property type="project" value="UniProtKB-KW"/>
</dbReference>
<accession>A0A2P6TV65</accession>
<evidence type="ECO:0000256" key="2">
    <source>
        <dbReference type="SAM" id="MobiDB-lite"/>
    </source>
</evidence>